<sequence length="123" mass="13778">MMATLLQPLQAMLGIRSCYGNRFSLPKLWSAMLFPNDRIGWSWYNLVSRCGSGSCAVSSRIPYEAKYVLLEKRSCCMVRYRDAAEGAAGRLQQTASNAGTVLWHATAGVQQRMRCFTRFLASL</sequence>
<name>A0A8X6MZ43_NEPPI</name>
<evidence type="ECO:0000313" key="2">
    <source>
        <dbReference type="Proteomes" id="UP000887013"/>
    </source>
</evidence>
<evidence type="ECO:0000313" key="1">
    <source>
        <dbReference type="EMBL" id="GFS85589.1"/>
    </source>
</evidence>
<proteinExistence type="predicted"/>
<keyword evidence="2" id="KW-1185">Reference proteome</keyword>
<dbReference type="Proteomes" id="UP000887013">
    <property type="component" value="Unassembled WGS sequence"/>
</dbReference>
<protein>
    <submittedName>
        <fullName evidence="1">Uncharacterized protein</fullName>
    </submittedName>
</protein>
<comment type="caution">
    <text evidence="1">The sequence shown here is derived from an EMBL/GenBank/DDBJ whole genome shotgun (WGS) entry which is preliminary data.</text>
</comment>
<dbReference type="EMBL" id="BMAW01098587">
    <property type="protein sequence ID" value="GFS85589.1"/>
    <property type="molecule type" value="Genomic_DNA"/>
</dbReference>
<gene>
    <name evidence="1" type="ORF">NPIL_382531</name>
</gene>
<dbReference type="AlphaFoldDB" id="A0A8X6MZ43"/>
<reference evidence="1" key="1">
    <citation type="submission" date="2020-08" db="EMBL/GenBank/DDBJ databases">
        <title>Multicomponent nature underlies the extraordinary mechanical properties of spider dragline silk.</title>
        <authorList>
            <person name="Kono N."/>
            <person name="Nakamura H."/>
            <person name="Mori M."/>
            <person name="Yoshida Y."/>
            <person name="Ohtoshi R."/>
            <person name="Malay A.D."/>
            <person name="Moran D.A.P."/>
            <person name="Tomita M."/>
            <person name="Numata K."/>
            <person name="Arakawa K."/>
        </authorList>
    </citation>
    <scope>NUCLEOTIDE SEQUENCE</scope>
</reference>
<accession>A0A8X6MZ43</accession>
<organism evidence="1 2">
    <name type="scientific">Nephila pilipes</name>
    <name type="common">Giant wood spider</name>
    <name type="synonym">Nephila maculata</name>
    <dbReference type="NCBI Taxonomy" id="299642"/>
    <lineage>
        <taxon>Eukaryota</taxon>
        <taxon>Metazoa</taxon>
        <taxon>Ecdysozoa</taxon>
        <taxon>Arthropoda</taxon>
        <taxon>Chelicerata</taxon>
        <taxon>Arachnida</taxon>
        <taxon>Araneae</taxon>
        <taxon>Araneomorphae</taxon>
        <taxon>Entelegynae</taxon>
        <taxon>Araneoidea</taxon>
        <taxon>Nephilidae</taxon>
        <taxon>Nephila</taxon>
    </lineage>
</organism>